<dbReference type="PATRIC" id="fig|692370.5.peg.2144"/>
<dbReference type="AlphaFoldDB" id="A0A1B2AEQ8"/>
<reference evidence="1 2" key="1">
    <citation type="submission" date="2016-07" db="EMBL/GenBank/DDBJ databases">
        <title>Complete genome sequence of Altererythrobacter dongtanensis KCTC 22672, a type strain with esterase isolated from tidal flat.</title>
        <authorList>
            <person name="Cheng H."/>
            <person name="Wu Y.-H."/>
            <person name="Zhou P."/>
            <person name="Huo Y.-Y."/>
            <person name="Wang C.-S."/>
            <person name="Xu X.-W."/>
        </authorList>
    </citation>
    <scope>NUCLEOTIDE SEQUENCE [LARGE SCALE GENOMIC DNA]</scope>
    <source>
        <strain evidence="1 2">KCTC 22672</strain>
    </source>
</reference>
<dbReference type="RefSeq" id="WP_067679630.1">
    <property type="nucleotide sequence ID" value="NZ_CP016591.1"/>
</dbReference>
<evidence type="ECO:0008006" key="3">
    <source>
        <dbReference type="Google" id="ProtNLM"/>
    </source>
</evidence>
<sequence length="245" mass="25180">MRTFITVSALALALAGCSDDPTPSEVRDKEITDLNTANTDGKADAMAKALQAGDLAEFTLGGKVKGPQGFEVTDAMGNSAGNFADLRAYVACPQGTIVCDPARQAEGTVYTYVFVVYPGGDNKPNKGVGIGNSVSDIERATAFRMTQPAHGFTGNAGYAKPEALAAIGPKADVVVSCDAGKLVWTVSAGDGGNQWEQKEPLTFYWQSTLPPAGPAEAYALDADGTTAMGSGPYPAAKEGVSNACA</sequence>
<keyword evidence="2" id="KW-1185">Reference proteome</keyword>
<dbReference type="EMBL" id="CP016591">
    <property type="protein sequence ID" value="ANY20633.1"/>
    <property type="molecule type" value="Genomic_DNA"/>
</dbReference>
<name>A0A1B2AEQ8_9SPHN</name>
<dbReference type="KEGG" id="ado:A6F68_02131"/>
<accession>A0A1B2AEQ8</accession>
<proteinExistence type="predicted"/>
<protein>
    <recommendedName>
        <fullName evidence="3">Lipoprotein</fullName>
    </recommendedName>
</protein>
<dbReference type="Proteomes" id="UP000092932">
    <property type="component" value="Chromosome"/>
</dbReference>
<gene>
    <name evidence="1" type="ORF">A6F68_02131</name>
</gene>
<organism evidence="1 2">
    <name type="scientific">Tsuneonella dongtanensis</name>
    <dbReference type="NCBI Taxonomy" id="692370"/>
    <lineage>
        <taxon>Bacteria</taxon>
        <taxon>Pseudomonadati</taxon>
        <taxon>Pseudomonadota</taxon>
        <taxon>Alphaproteobacteria</taxon>
        <taxon>Sphingomonadales</taxon>
        <taxon>Erythrobacteraceae</taxon>
        <taxon>Tsuneonella</taxon>
    </lineage>
</organism>
<evidence type="ECO:0000313" key="1">
    <source>
        <dbReference type="EMBL" id="ANY20633.1"/>
    </source>
</evidence>
<dbReference type="OrthoDB" id="7063485at2"/>
<dbReference type="STRING" id="692370.A6F68_02131"/>
<evidence type="ECO:0000313" key="2">
    <source>
        <dbReference type="Proteomes" id="UP000092932"/>
    </source>
</evidence>
<dbReference type="PROSITE" id="PS51257">
    <property type="entry name" value="PROKAR_LIPOPROTEIN"/>
    <property type="match status" value="1"/>
</dbReference>